<organism evidence="1 2">
    <name type="scientific">Caldimicrobium thiodismutans</name>
    <dbReference type="NCBI Taxonomy" id="1653476"/>
    <lineage>
        <taxon>Bacteria</taxon>
        <taxon>Pseudomonadati</taxon>
        <taxon>Thermodesulfobacteriota</taxon>
        <taxon>Thermodesulfobacteria</taxon>
        <taxon>Thermodesulfobacteriales</taxon>
        <taxon>Thermodesulfobacteriaceae</taxon>
        <taxon>Caldimicrobium</taxon>
    </lineage>
</organism>
<dbReference type="PANTHER" id="PTHR35866:SF1">
    <property type="entry name" value="YKGJ FAMILY CYSTEINE CLUSTER PROTEIN"/>
    <property type="match status" value="1"/>
</dbReference>
<evidence type="ECO:0000313" key="2">
    <source>
        <dbReference type="Proteomes" id="UP000235731"/>
    </source>
</evidence>
<name>A0A2N7PL78_9BACT</name>
<sequence length="128" mass="15220">MKEFHCKRCGFCCKGNSTVGLSEEEIQRIADFLSLSKEEFLREYTLRKGTNRVEMKIKDGYCIFYDKKRKRCKIHPVKPEKCKEWPFTPAIFQDEENFLIIKSSCLGLKEFTFEDITNFKVDKNQKKL</sequence>
<dbReference type="AlphaFoldDB" id="A0A2N7PL78"/>
<protein>
    <submittedName>
        <fullName evidence="1">Fe-S oxidoreductase</fullName>
    </submittedName>
</protein>
<evidence type="ECO:0000313" key="1">
    <source>
        <dbReference type="EMBL" id="PMP64335.1"/>
    </source>
</evidence>
<dbReference type="Proteomes" id="UP000235731">
    <property type="component" value="Unassembled WGS sequence"/>
</dbReference>
<dbReference type="Pfam" id="PF03692">
    <property type="entry name" value="CxxCxxCC"/>
    <property type="match status" value="1"/>
</dbReference>
<proteinExistence type="predicted"/>
<accession>A0A2N7PL78</accession>
<dbReference type="PANTHER" id="PTHR35866">
    <property type="entry name" value="PUTATIVE-RELATED"/>
    <property type="match status" value="1"/>
</dbReference>
<gene>
    <name evidence="1" type="ORF">C0197_00785</name>
</gene>
<dbReference type="EMBL" id="PNIE01000013">
    <property type="protein sequence ID" value="PMP64335.1"/>
    <property type="molecule type" value="Genomic_DNA"/>
</dbReference>
<reference evidence="1 2" key="1">
    <citation type="submission" date="2018-01" db="EMBL/GenBank/DDBJ databases">
        <title>Metagenomic assembled genomes from two thermal pools in the Uzon Caldera, Kamchatka, Russia.</title>
        <authorList>
            <person name="Wilkins L."/>
            <person name="Ettinger C."/>
        </authorList>
    </citation>
    <scope>NUCLEOTIDE SEQUENCE [LARGE SCALE GENOMIC DNA]</scope>
    <source>
        <strain evidence="1">ZAV-15</strain>
    </source>
</reference>
<dbReference type="InterPro" id="IPR005358">
    <property type="entry name" value="Puta_zinc/iron-chelating_dom"/>
</dbReference>
<comment type="caution">
    <text evidence="1">The sequence shown here is derived from an EMBL/GenBank/DDBJ whole genome shotgun (WGS) entry which is preliminary data.</text>
</comment>